<protein>
    <recommendedName>
        <fullName evidence="3">YD repeat-containing protein</fullName>
    </recommendedName>
</protein>
<dbReference type="STRING" id="150146.SAMN05443667_101445"/>
<proteinExistence type="predicted"/>
<evidence type="ECO:0008006" key="3">
    <source>
        <dbReference type="Google" id="ProtNLM"/>
    </source>
</evidence>
<evidence type="ECO:0000313" key="2">
    <source>
        <dbReference type="Proteomes" id="UP000198951"/>
    </source>
</evidence>
<dbReference type="EMBL" id="FNRD01000001">
    <property type="protein sequence ID" value="SDZ96355.1"/>
    <property type="molecule type" value="Genomic_DNA"/>
</dbReference>
<dbReference type="OrthoDB" id="1330101at2"/>
<name>A0A1H3XAC9_9FLAO</name>
<keyword evidence="2" id="KW-1185">Reference proteome</keyword>
<gene>
    <name evidence="1" type="ORF">SAMN05443667_101445</name>
</gene>
<dbReference type="RefSeq" id="WP_091084069.1">
    <property type="nucleotide sequence ID" value="NZ_FNRD01000001.1"/>
</dbReference>
<organism evidence="1 2">
    <name type="scientific">Flavobacterium gillisiae</name>
    <dbReference type="NCBI Taxonomy" id="150146"/>
    <lineage>
        <taxon>Bacteria</taxon>
        <taxon>Pseudomonadati</taxon>
        <taxon>Bacteroidota</taxon>
        <taxon>Flavobacteriia</taxon>
        <taxon>Flavobacteriales</taxon>
        <taxon>Flavobacteriaceae</taxon>
        <taxon>Flavobacterium</taxon>
    </lineage>
</organism>
<sequence>MKDLNKIFFFLSIVAIFLTSCSDDKSGKSKFLTKLVEVSEDGTSATTLFKYNGNEIVNIDGVELHTDFTYTNGMISKISTLDKATKLSSTVEYSYDTDKLIQVLSPGNYVINYIHNTDETISYEKKSLNSGNQDSKLYHGILYFKNENLVKDERILDDTAAGVVSKYTVSFQYDSKNNPFYSILGYSKLLDHNEVISLNNMVSNVAESSIANSADQIISSAKFYKGTFKYDTEDYPTEQLTETGKSGYLKSQYFY</sequence>
<dbReference type="Proteomes" id="UP000198951">
    <property type="component" value="Unassembled WGS sequence"/>
</dbReference>
<evidence type="ECO:0000313" key="1">
    <source>
        <dbReference type="EMBL" id="SDZ96355.1"/>
    </source>
</evidence>
<reference evidence="2" key="1">
    <citation type="submission" date="2016-10" db="EMBL/GenBank/DDBJ databases">
        <authorList>
            <person name="Varghese N."/>
            <person name="Submissions S."/>
        </authorList>
    </citation>
    <scope>NUCLEOTIDE SEQUENCE [LARGE SCALE GENOMIC DNA]</scope>
    <source>
        <strain evidence="2">DSM 22376</strain>
    </source>
</reference>
<dbReference type="AlphaFoldDB" id="A0A1H3XAC9"/>
<accession>A0A1H3XAC9</accession>
<dbReference type="PROSITE" id="PS51257">
    <property type="entry name" value="PROKAR_LIPOPROTEIN"/>
    <property type="match status" value="1"/>
</dbReference>